<dbReference type="OMA" id="HCKEARY"/>
<dbReference type="RefSeq" id="XP_012202292.1">
    <property type="nucleotide sequence ID" value="XM_012346902.1"/>
</dbReference>
<dbReference type="EMBL" id="KK583220">
    <property type="protein sequence ID" value="KDO26909.1"/>
    <property type="molecule type" value="Genomic_DNA"/>
</dbReference>
<reference evidence="1 2" key="1">
    <citation type="journal article" date="2013" name="PLoS Genet.">
        <title>Distinctive expansion of potential virulence genes in the genome of the oomycete fish pathogen Saprolegnia parasitica.</title>
        <authorList>
            <person name="Jiang R.H."/>
            <person name="de Bruijn I."/>
            <person name="Haas B.J."/>
            <person name="Belmonte R."/>
            <person name="Lobach L."/>
            <person name="Christie J."/>
            <person name="van den Ackerveken G."/>
            <person name="Bottin A."/>
            <person name="Bulone V."/>
            <person name="Diaz-Moreno S.M."/>
            <person name="Dumas B."/>
            <person name="Fan L."/>
            <person name="Gaulin E."/>
            <person name="Govers F."/>
            <person name="Grenville-Briggs L.J."/>
            <person name="Horner N.R."/>
            <person name="Levin J.Z."/>
            <person name="Mammella M."/>
            <person name="Meijer H.J."/>
            <person name="Morris P."/>
            <person name="Nusbaum C."/>
            <person name="Oome S."/>
            <person name="Phillips A.J."/>
            <person name="van Rooyen D."/>
            <person name="Rzeszutek E."/>
            <person name="Saraiva M."/>
            <person name="Secombes C.J."/>
            <person name="Seidl M.F."/>
            <person name="Snel B."/>
            <person name="Stassen J.H."/>
            <person name="Sykes S."/>
            <person name="Tripathy S."/>
            <person name="van den Berg H."/>
            <person name="Vega-Arreguin J.C."/>
            <person name="Wawra S."/>
            <person name="Young S.K."/>
            <person name="Zeng Q."/>
            <person name="Dieguez-Uribeondo J."/>
            <person name="Russ C."/>
            <person name="Tyler B.M."/>
            <person name="van West P."/>
        </authorList>
    </citation>
    <scope>NUCLEOTIDE SEQUENCE [LARGE SCALE GENOMIC DNA]</scope>
    <source>
        <strain evidence="1 2">CBS 223.65</strain>
    </source>
</reference>
<proteinExistence type="predicted"/>
<keyword evidence="2" id="KW-1185">Reference proteome</keyword>
<dbReference type="AlphaFoldDB" id="A0A067C808"/>
<dbReference type="OrthoDB" id="73411at2759"/>
<dbReference type="VEuPathDB" id="FungiDB:SPRG_07624"/>
<dbReference type="Proteomes" id="UP000030745">
    <property type="component" value="Unassembled WGS sequence"/>
</dbReference>
<sequence length="411" mass="46378">MAKPDHAESETELLGRYERRLVEKYRFALVDIIDDLCSLLNLFRVATGELDVLEPLAAKKLAQLCPFLRTARDKIALLTQATPLFLGYDDVLSYSKLLETEIKALDPRPQPWNALRVYDKEFQEHFAMRIDKLAALYLKLSAHVPTLRQDMETQASVLRILTRKRNDLVVLLRESMATTHLPANAKKHKSELKQWYQRSLAKYKTALQATPLKLEKQIQFEIRSFTESLNALLAPHAEIARTLRVANASVLNDAGRFSDADLGAILSSREAILRFEEAPGEFCALVSTSIETFLAQLQVFEAACREDLFAVVATPLKLGFTPEKAVDSEMFAAIGQDLHARMKELTSLRHSIKYQTVVAHCKEARYEVSVCYQQWQQATNAPSKDASKDDAMARVRRQIQSLVVADGLVCA</sequence>
<protein>
    <submittedName>
        <fullName evidence="1">Uncharacterized protein</fullName>
    </submittedName>
</protein>
<accession>A0A067C808</accession>
<organism evidence="1 2">
    <name type="scientific">Saprolegnia parasitica (strain CBS 223.65)</name>
    <dbReference type="NCBI Taxonomy" id="695850"/>
    <lineage>
        <taxon>Eukaryota</taxon>
        <taxon>Sar</taxon>
        <taxon>Stramenopiles</taxon>
        <taxon>Oomycota</taxon>
        <taxon>Saprolegniomycetes</taxon>
        <taxon>Saprolegniales</taxon>
        <taxon>Saprolegniaceae</taxon>
        <taxon>Saprolegnia</taxon>
    </lineage>
</organism>
<gene>
    <name evidence="1" type="ORF">SPRG_07624</name>
</gene>
<evidence type="ECO:0000313" key="1">
    <source>
        <dbReference type="EMBL" id="KDO26909.1"/>
    </source>
</evidence>
<dbReference type="GeneID" id="24129880"/>
<name>A0A067C808_SAPPC</name>
<evidence type="ECO:0000313" key="2">
    <source>
        <dbReference type="Proteomes" id="UP000030745"/>
    </source>
</evidence>
<dbReference type="KEGG" id="spar:SPRG_07624"/>